<dbReference type="Pfam" id="PF00126">
    <property type="entry name" value="HTH_1"/>
    <property type="match status" value="1"/>
</dbReference>
<organism evidence="6 7">
    <name type="scientific">Marinobacter koreensis</name>
    <dbReference type="NCBI Taxonomy" id="335974"/>
    <lineage>
        <taxon>Bacteria</taxon>
        <taxon>Pseudomonadati</taxon>
        <taxon>Pseudomonadota</taxon>
        <taxon>Gammaproteobacteria</taxon>
        <taxon>Pseudomonadales</taxon>
        <taxon>Marinobacteraceae</taxon>
        <taxon>Marinobacter</taxon>
    </lineage>
</organism>
<reference evidence="7" key="1">
    <citation type="journal article" date="2019" name="Int. J. Syst. Evol. Microbiol.">
        <title>The Global Catalogue of Microorganisms (GCM) 10K type strain sequencing project: providing services to taxonomists for standard genome sequencing and annotation.</title>
        <authorList>
            <consortium name="The Broad Institute Genomics Platform"/>
            <consortium name="The Broad Institute Genome Sequencing Center for Infectious Disease"/>
            <person name="Wu L."/>
            <person name="Ma J."/>
        </authorList>
    </citation>
    <scope>NUCLEOTIDE SEQUENCE [LARGE SCALE GENOMIC DNA]</scope>
    <source>
        <strain evidence="7">CGMCC 4.1799</strain>
    </source>
</reference>
<comment type="similarity">
    <text evidence="1">Belongs to the LysR transcriptional regulatory family.</text>
</comment>
<evidence type="ECO:0000313" key="7">
    <source>
        <dbReference type="Proteomes" id="UP001596055"/>
    </source>
</evidence>
<accession>A0ABW0RH52</accession>
<dbReference type="PANTHER" id="PTHR30126">
    <property type="entry name" value="HTH-TYPE TRANSCRIPTIONAL REGULATOR"/>
    <property type="match status" value="1"/>
</dbReference>
<name>A0ABW0RH52_9GAMM</name>
<dbReference type="Pfam" id="PF03466">
    <property type="entry name" value="LysR_substrate"/>
    <property type="match status" value="1"/>
</dbReference>
<keyword evidence="4" id="KW-0804">Transcription</keyword>
<dbReference type="Gene3D" id="1.10.10.10">
    <property type="entry name" value="Winged helix-like DNA-binding domain superfamily/Winged helix DNA-binding domain"/>
    <property type="match status" value="1"/>
</dbReference>
<evidence type="ECO:0000313" key="6">
    <source>
        <dbReference type="EMBL" id="MFC5543934.1"/>
    </source>
</evidence>
<dbReference type="SUPFAM" id="SSF53850">
    <property type="entry name" value="Periplasmic binding protein-like II"/>
    <property type="match status" value="1"/>
</dbReference>
<evidence type="ECO:0000256" key="3">
    <source>
        <dbReference type="ARBA" id="ARBA00023125"/>
    </source>
</evidence>
<evidence type="ECO:0000256" key="4">
    <source>
        <dbReference type="ARBA" id="ARBA00023163"/>
    </source>
</evidence>
<keyword evidence="2" id="KW-0805">Transcription regulation</keyword>
<feature type="domain" description="HTH lysR-type" evidence="5">
    <location>
        <begin position="1"/>
        <end position="58"/>
    </location>
</feature>
<dbReference type="InterPro" id="IPR036390">
    <property type="entry name" value="WH_DNA-bd_sf"/>
</dbReference>
<keyword evidence="7" id="KW-1185">Reference proteome</keyword>
<protein>
    <submittedName>
        <fullName evidence="6">LysR family transcriptional regulator</fullName>
    </submittedName>
</protein>
<dbReference type="PRINTS" id="PR00039">
    <property type="entry name" value="HTHLYSR"/>
</dbReference>
<comment type="caution">
    <text evidence="6">The sequence shown here is derived from an EMBL/GenBank/DDBJ whole genome shotgun (WGS) entry which is preliminary data.</text>
</comment>
<dbReference type="CDD" id="cd05466">
    <property type="entry name" value="PBP2_LTTR_substrate"/>
    <property type="match status" value="1"/>
</dbReference>
<evidence type="ECO:0000256" key="2">
    <source>
        <dbReference type="ARBA" id="ARBA00023015"/>
    </source>
</evidence>
<keyword evidence="3" id="KW-0238">DNA-binding</keyword>
<dbReference type="Gene3D" id="3.40.190.290">
    <property type="match status" value="1"/>
</dbReference>
<dbReference type="Proteomes" id="UP001596055">
    <property type="component" value="Unassembled WGS sequence"/>
</dbReference>
<gene>
    <name evidence="6" type="ORF">ACFPQA_02615</name>
</gene>
<dbReference type="EMBL" id="JBHSNL010000001">
    <property type="protein sequence ID" value="MFC5543934.1"/>
    <property type="molecule type" value="Genomic_DNA"/>
</dbReference>
<evidence type="ECO:0000259" key="5">
    <source>
        <dbReference type="PROSITE" id="PS50931"/>
    </source>
</evidence>
<proteinExistence type="inferred from homology"/>
<evidence type="ECO:0000256" key="1">
    <source>
        <dbReference type="ARBA" id="ARBA00009437"/>
    </source>
</evidence>
<sequence>MDSNSLRAFLTIVDQGSFSEAAEVLHLTQPAISKRLAALETQLGTKLIDRSHREIRLTDSGSRLLPHARKILDEIHNATVALSPDSSVVEGELEIIASHHIGLHHLPNWLRRFTKAYPDVTLNLQFMESDAAFHQMLKRNAELAFVTLSDSMQSQFVVYEQWTDPMAFVAGADHELTNRRNLSLADLAPFPALLPDTATATFRTVSRLFLESNLPLKQQIPTNYLETLKMMTSVGLGWSVLPVSMLDDSVRVLDVGYSVNRVLGAVGLEGRQLSQAARALLEVVRLEETVTERRDRPDAP</sequence>
<dbReference type="InterPro" id="IPR000847">
    <property type="entry name" value="LysR_HTH_N"/>
</dbReference>
<dbReference type="RefSeq" id="WP_248158102.1">
    <property type="nucleotide sequence ID" value="NZ_JAKZAJ010000003.1"/>
</dbReference>
<dbReference type="PANTHER" id="PTHR30126:SF81">
    <property type="entry name" value="HTH-TYPE TRANSCRIPTIONAL REGULATOR ILVY"/>
    <property type="match status" value="1"/>
</dbReference>
<dbReference type="PROSITE" id="PS50931">
    <property type="entry name" value="HTH_LYSR"/>
    <property type="match status" value="1"/>
</dbReference>
<dbReference type="SUPFAM" id="SSF46785">
    <property type="entry name" value="Winged helix' DNA-binding domain"/>
    <property type="match status" value="1"/>
</dbReference>
<dbReference type="InterPro" id="IPR005119">
    <property type="entry name" value="LysR_subst-bd"/>
</dbReference>
<dbReference type="InterPro" id="IPR036388">
    <property type="entry name" value="WH-like_DNA-bd_sf"/>
</dbReference>